<feature type="compositionally biased region" description="Basic and acidic residues" evidence="1">
    <location>
        <begin position="262"/>
        <end position="271"/>
    </location>
</feature>
<accession>A0AAE1UQV3</accession>
<feature type="compositionally biased region" description="Basic and acidic residues" evidence="1">
    <location>
        <begin position="101"/>
        <end position="121"/>
    </location>
</feature>
<name>A0AAE1UQV3_9SOLA</name>
<evidence type="ECO:0000313" key="2">
    <source>
        <dbReference type="EMBL" id="KAK4341168.1"/>
    </source>
</evidence>
<dbReference type="GO" id="GO:0009631">
    <property type="term" value="P:cold acclimation"/>
    <property type="evidence" value="ECO:0007669"/>
    <property type="project" value="TreeGrafter"/>
</dbReference>
<protein>
    <submittedName>
        <fullName evidence="2">Uncharacterized protein</fullName>
    </submittedName>
</protein>
<feature type="region of interest" description="Disordered" evidence="1">
    <location>
        <begin position="199"/>
        <end position="241"/>
    </location>
</feature>
<dbReference type="EMBL" id="JAVYJV010000022">
    <property type="protein sequence ID" value="KAK4341168.1"/>
    <property type="molecule type" value="Genomic_DNA"/>
</dbReference>
<dbReference type="Proteomes" id="UP001291623">
    <property type="component" value="Unassembled WGS sequence"/>
</dbReference>
<feature type="compositionally biased region" description="Basic and acidic residues" evidence="1">
    <location>
        <begin position="283"/>
        <end position="293"/>
    </location>
</feature>
<feature type="region of interest" description="Disordered" evidence="1">
    <location>
        <begin position="1"/>
        <end position="23"/>
    </location>
</feature>
<feature type="region of interest" description="Disordered" evidence="1">
    <location>
        <begin position="261"/>
        <end position="304"/>
    </location>
</feature>
<evidence type="ECO:0000256" key="1">
    <source>
        <dbReference type="SAM" id="MobiDB-lite"/>
    </source>
</evidence>
<evidence type="ECO:0000313" key="3">
    <source>
        <dbReference type="Proteomes" id="UP001291623"/>
    </source>
</evidence>
<dbReference type="GO" id="GO:0005829">
    <property type="term" value="C:cytosol"/>
    <property type="evidence" value="ECO:0007669"/>
    <property type="project" value="TreeGrafter"/>
</dbReference>
<dbReference type="AlphaFoldDB" id="A0AAE1UQV3"/>
<feature type="region of interest" description="Disordered" evidence="1">
    <location>
        <begin position="70"/>
        <end position="140"/>
    </location>
</feature>
<dbReference type="PANTHER" id="PTHR47877">
    <property type="entry name" value="LATE EMBRYOGENESIS ABUNDANT DOMAIN-CONTAINING PROTEIN / LEA DOMAIN-CONTAINING PROTEIN"/>
    <property type="match status" value="1"/>
</dbReference>
<comment type="caution">
    <text evidence="2">The sequence shown here is derived from an EMBL/GenBank/DDBJ whole genome shotgun (WGS) entry which is preliminary data.</text>
</comment>
<dbReference type="PANTHER" id="PTHR47877:SF4">
    <property type="entry name" value="LATE EMBRYOGENESIS ABUNDANT PROTEIN ECP63"/>
    <property type="match status" value="1"/>
</dbReference>
<keyword evidence="3" id="KW-1185">Reference proteome</keyword>
<dbReference type="Gene3D" id="6.10.140.1430">
    <property type="match status" value="1"/>
</dbReference>
<feature type="compositionally biased region" description="Basic and acidic residues" evidence="1">
    <location>
        <begin position="70"/>
        <end position="81"/>
    </location>
</feature>
<feature type="region of interest" description="Disordered" evidence="1">
    <location>
        <begin position="330"/>
        <end position="349"/>
    </location>
</feature>
<proteinExistence type="predicted"/>
<gene>
    <name evidence="2" type="ORF">RND71_039669</name>
</gene>
<organism evidence="2 3">
    <name type="scientific">Anisodus tanguticus</name>
    <dbReference type="NCBI Taxonomy" id="243964"/>
    <lineage>
        <taxon>Eukaryota</taxon>
        <taxon>Viridiplantae</taxon>
        <taxon>Streptophyta</taxon>
        <taxon>Embryophyta</taxon>
        <taxon>Tracheophyta</taxon>
        <taxon>Spermatophyta</taxon>
        <taxon>Magnoliopsida</taxon>
        <taxon>eudicotyledons</taxon>
        <taxon>Gunneridae</taxon>
        <taxon>Pentapetalae</taxon>
        <taxon>asterids</taxon>
        <taxon>lamiids</taxon>
        <taxon>Solanales</taxon>
        <taxon>Solanaceae</taxon>
        <taxon>Solanoideae</taxon>
        <taxon>Hyoscyameae</taxon>
        <taxon>Anisodus</taxon>
    </lineage>
</organism>
<feature type="compositionally biased region" description="Basic and acidic residues" evidence="1">
    <location>
        <begin position="130"/>
        <end position="139"/>
    </location>
</feature>
<reference evidence="2" key="1">
    <citation type="submission" date="2023-12" db="EMBL/GenBank/DDBJ databases">
        <title>Genome assembly of Anisodus tanguticus.</title>
        <authorList>
            <person name="Wang Y.-J."/>
        </authorList>
    </citation>
    <scope>NUCLEOTIDE SEQUENCE</scope>
    <source>
        <strain evidence="2">KB-2021</strain>
        <tissue evidence="2">Leaf</tissue>
    </source>
</reference>
<sequence length="368" mass="39848">MASRQAVKEERAEAAGREAADELHDVNKARSEKGSLMHQGTPYNQAHEQRSSGVIGSIFKSVKETIAGKAHDTAETARGSEDVAAQKIHGASDTTAQRVSEAGDKMGEYKDSAVEKAKQAKDSTMGKASDATKKAKETQDSLMEQATELKYKAAEKAEETKDLTVGKAREYKDYAAEKAKQGEEDTMSKASDYKDYGAEKAGEYKNSIPDKEKQTKDTAVEYKDNTAEKAEEGKDTTFGKISELKDLAADAARRAVGFFTGNKEEATDAAHPKNLSSKKKESRQRAEADKETAAARGSAANESIYSAMGNLTPSLKEKLTMPCDIVEETRAARELGGPKRGKRMDVEEASPVARSGFLFTTSKDDTNS</sequence>